<dbReference type="InterPro" id="IPR036291">
    <property type="entry name" value="NAD(P)-bd_dom_sf"/>
</dbReference>
<dbReference type="Gene3D" id="3.40.50.720">
    <property type="entry name" value="NAD(P)-binding Rossmann-like Domain"/>
    <property type="match status" value="1"/>
</dbReference>
<evidence type="ECO:0000313" key="1">
    <source>
        <dbReference type="EMBL" id="XCH23993.1"/>
    </source>
</evidence>
<dbReference type="InterPro" id="IPR051604">
    <property type="entry name" value="Ergot_Alk_Oxidoreductase"/>
</dbReference>
<dbReference type="AlphaFoldDB" id="A0AAU8FKP2"/>
<dbReference type="Gene3D" id="3.90.25.10">
    <property type="entry name" value="UDP-galactose 4-epimerase, domain 1"/>
    <property type="match status" value="1"/>
</dbReference>
<name>A0AAU8FKP2_9BACT</name>
<proteinExistence type="predicted"/>
<dbReference type="EMBL" id="CP159289">
    <property type="protein sequence ID" value="XCH23993.1"/>
    <property type="molecule type" value="Genomic_DNA"/>
</dbReference>
<dbReference type="PANTHER" id="PTHR43162">
    <property type="match status" value="1"/>
</dbReference>
<dbReference type="RefSeq" id="WP_353719317.1">
    <property type="nucleotide sequence ID" value="NZ_CP159289.1"/>
</dbReference>
<reference evidence="1" key="1">
    <citation type="submission" date="2024-06" db="EMBL/GenBank/DDBJ databases">
        <title>Sequencing and assembly of the genome of Dyadobacter sp. strain 676, a symbiont of Cyamopsis tetragonoloba.</title>
        <authorList>
            <person name="Guro P."/>
            <person name="Sazanova A."/>
            <person name="Kuznetsova I."/>
            <person name="Belimov A."/>
            <person name="Safronova V."/>
        </authorList>
    </citation>
    <scope>NUCLEOTIDE SEQUENCE</scope>
    <source>
        <strain evidence="1">676</strain>
    </source>
</reference>
<dbReference type="PANTHER" id="PTHR43162:SF1">
    <property type="entry name" value="PRESTALK A DIFFERENTIATION PROTEIN A"/>
    <property type="match status" value="1"/>
</dbReference>
<dbReference type="SUPFAM" id="SSF51735">
    <property type="entry name" value="NAD(P)-binding Rossmann-fold domains"/>
    <property type="match status" value="1"/>
</dbReference>
<gene>
    <name evidence="1" type="ORF">ABV298_27365</name>
</gene>
<sequence>MSFVSRKDIAEALSNVLTGPAFSNAGFDITGPEAHSFGDIALLLKEVAGFNEAAHTDIPVEDYRKALAGFGMTEEETGFYVSMAESIRAGEFEKTDRSLEIFLGRKPLGIQEYLKELF</sequence>
<accession>A0AAU8FKP2</accession>
<protein>
    <submittedName>
        <fullName evidence="1">Uncharacterized protein</fullName>
    </submittedName>
</protein>
<organism evidence="1">
    <name type="scientific">Dyadobacter sp. 676</name>
    <dbReference type="NCBI Taxonomy" id="3088362"/>
    <lineage>
        <taxon>Bacteria</taxon>
        <taxon>Pseudomonadati</taxon>
        <taxon>Bacteroidota</taxon>
        <taxon>Cytophagia</taxon>
        <taxon>Cytophagales</taxon>
        <taxon>Spirosomataceae</taxon>
        <taxon>Dyadobacter</taxon>
    </lineage>
</organism>